<dbReference type="SUPFAM" id="SSF63817">
    <property type="entry name" value="Sortase"/>
    <property type="match status" value="1"/>
</dbReference>
<reference evidence="4" key="1">
    <citation type="submission" date="2023-01" db="EMBL/GenBank/DDBJ databases">
        <title>Draft genome sequence of Nocardiopsis sp. LSu2-4 isolated from halophytes.</title>
        <authorList>
            <person name="Duangmal K."/>
            <person name="Chantavorakit T."/>
        </authorList>
    </citation>
    <scope>NUCLEOTIDE SEQUENCE</scope>
    <source>
        <strain evidence="4">LSu2-4</strain>
    </source>
</reference>
<keyword evidence="5" id="KW-1185">Reference proteome</keyword>
<dbReference type="InterPro" id="IPR005754">
    <property type="entry name" value="Sortase"/>
</dbReference>
<dbReference type="Gene3D" id="2.40.260.10">
    <property type="entry name" value="Sortase"/>
    <property type="match status" value="1"/>
</dbReference>
<evidence type="ECO:0000256" key="1">
    <source>
        <dbReference type="ARBA" id="ARBA00022801"/>
    </source>
</evidence>
<protein>
    <submittedName>
        <fullName evidence="4">Class F sortase</fullName>
    </submittedName>
</protein>
<dbReference type="Pfam" id="PF04203">
    <property type="entry name" value="Sortase"/>
    <property type="match status" value="1"/>
</dbReference>
<feature type="region of interest" description="Disordered" evidence="2">
    <location>
        <begin position="25"/>
        <end position="79"/>
    </location>
</feature>
<evidence type="ECO:0000313" key="4">
    <source>
        <dbReference type="EMBL" id="MDA2803103.1"/>
    </source>
</evidence>
<dbReference type="NCBIfam" id="NF033748">
    <property type="entry name" value="class_F_sortase"/>
    <property type="match status" value="1"/>
</dbReference>
<evidence type="ECO:0000313" key="5">
    <source>
        <dbReference type="Proteomes" id="UP001165685"/>
    </source>
</evidence>
<organism evidence="4 5">
    <name type="scientific">Nocardiopsis suaedae</name>
    <dbReference type="NCBI Taxonomy" id="3018444"/>
    <lineage>
        <taxon>Bacteria</taxon>
        <taxon>Bacillati</taxon>
        <taxon>Actinomycetota</taxon>
        <taxon>Actinomycetes</taxon>
        <taxon>Streptosporangiales</taxon>
        <taxon>Nocardiopsidaceae</taxon>
        <taxon>Nocardiopsis</taxon>
    </lineage>
</organism>
<dbReference type="InterPro" id="IPR023365">
    <property type="entry name" value="Sortase_dom-sf"/>
</dbReference>
<gene>
    <name evidence="4" type="ORF">O4U47_01150</name>
</gene>
<sequence length="224" mass="23013">MPGELRTAGAVAAAAVAAAAALALTGAQEPSPDRGRSPVSGVSGSPEASGPSGASRASEPSGPSGREGAVPAPLPRSAPVDLSIDTIGVRARLLELGLRDDGSLEDPPLEDSGAAGWYALGPSPGEAGPAVITGHRDTAEGPSVFVRLEELRPGDRFTVAREDGSAPEFEVERTQRADKDGFPTERVYGPTPYPEIRLITCAGAFDSVTGHYEENLIVFGRMVD</sequence>
<dbReference type="EMBL" id="JAQFWP010000001">
    <property type="protein sequence ID" value="MDA2803103.1"/>
    <property type="molecule type" value="Genomic_DNA"/>
</dbReference>
<keyword evidence="1" id="KW-0378">Hydrolase</keyword>
<accession>A0ABT4TEH4</accession>
<evidence type="ECO:0000256" key="2">
    <source>
        <dbReference type="SAM" id="MobiDB-lite"/>
    </source>
</evidence>
<feature type="chain" id="PRO_5046232818" evidence="3">
    <location>
        <begin position="24"/>
        <end position="224"/>
    </location>
</feature>
<name>A0ABT4TEH4_9ACTN</name>
<feature type="compositionally biased region" description="Low complexity" evidence="2">
    <location>
        <begin position="37"/>
        <end position="66"/>
    </location>
</feature>
<comment type="caution">
    <text evidence="4">The sequence shown here is derived from an EMBL/GenBank/DDBJ whole genome shotgun (WGS) entry which is preliminary data.</text>
</comment>
<keyword evidence="3" id="KW-0732">Signal</keyword>
<dbReference type="InterPro" id="IPR042001">
    <property type="entry name" value="Sortase_F"/>
</dbReference>
<dbReference type="CDD" id="cd05829">
    <property type="entry name" value="Sortase_F"/>
    <property type="match status" value="1"/>
</dbReference>
<dbReference type="RefSeq" id="WP_270675214.1">
    <property type="nucleotide sequence ID" value="NZ_JAQFWP010000001.1"/>
</dbReference>
<feature type="signal peptide" evidence="3">
    <location>
        <begin position="1"/>
        <end position="23"/>
    </location>
</feature>
<evidence type="ECO:0000256" key="3">
    <source>
        <dbReference type="SAM" id="SignalP"/>
    </source>
</evidence>
<dbReference type="Proteomes" id="UP001165685">
    <property type="component" value="Unassembled WGS sequence"/>
</dbReference>
<proteinExistence type="predicted"/>